<dbReference type="KEGG" id="caul:KCG34_17905"/>
<dbReference type="SUPFAM" id="SSF50022">
    <property type="entry name" value="ISP domain"/>
    <property type="match status" value="1"/>
</dbReference>
<evidence type="ECO:0000256" key="2">
    <source>
        <dbReference type="ARBA" id="ARBA00022714"/>
    </source>
</evidence>
<evidence type="ECO:0000259" key="7">
    <source>
        <dbReference type="PROSITE" id="PS51296"/>
    </source>
</evidence>
<evidence type="ECO:0000256" key="5">
    <source>
        <dbReference type="ARBA" id="ARBA00023004"/>
    </source>
</evidence>
<dbReference type="Pfam" id="PF00355">
    <property type="entry name" value="Rieske"/>
    <property type="match status" value="1"/>
</dbReference>
<keyword evidence="2" id="KW-0001">2Fe-2S</keyword>
<feature type="domain" description="Rieske" evidence="7">
    <location>
        <begin position="35"/>
        <end position="144"/>
    </location>
</feature>
<evidence type="ECO:0000256" key="4">
    <source>
        <dbReference type="ARBA" id="ARBA00023002"/>
    </source>
</evidence>
<evidence type="ECO:0000256" key="3">
    <source>
        <dbReference type="ARBA" id="ARBA00022723"/>
    </source>
</evidence>
<dbReference type="PROSITE" id="PS51296">
    <property type="entry name" value="RIESKE"/>
    <property type="match status" value="1"/>
</dbReference>
<dbReference type="AlphaFoldDB" id="A0A975FXF4"/>
<evidence type="ECO:0000313" key="8">
    <source>
        <dbReference type="EMBL" id="QUD86931.1"/>
    </source>
</evidence>
<sequence>MNAPIQPAVETLPATVYADASLWPHERSRIFAKSWQYVGHESALTEPGAWVADTVAGYPMLAVRGQDGVLRSFHNVCRHRAGPLTQGSSGKCEGLLTCQYHGWTYTLDGRLRAARDFGPSPGFDPRDFGLHPVRVETWRGLVFAAVSEDAPSLAEWLAPVEARLKGADWSRLKIAATRQHHLACNWKTYVENYLEGYHIPLIHPGLEADVDSSRYSVEVDGHVAIHLAPPRKPDAVYDGLWAWAWPNSAFNVYGRGLMFERMSPLGHDRTRLDYIYLTPEGEAVSDETMAMSDAVLAEDLWVVERVQENLNAGVYRTGRLSSRHEVGVAAFQAFYREAMDGLLG</sequence>
<comment type="cofactor">
    <cofactor evidence="1">
        <name>Fe cation</name>
        <dbReference type="ChEBI" id="CHEBI:24875"/>
    </cofactor>
</comment>
<dbReference type="Pfam" id="PF00848">
    <property type="entry name" value="Ring_hydroxyl_A"/>
    <property type="match status" value="1"/>
</dbReference>
<evidence type="ECO:0000256" key="1">
    <source>
        <dbReference type="ARBA" id="ARBA00001962"/>
    </source>
</evidence>
<evidence type="ECO:0000313" key="9">
    <source>
        <dbReference type="Proteomes" id="UP000676409"/>
    </source>
</evidence>
<keyword evidence="5" id="KW-0408">Iron</keyword>
<dbReference type="CDD" id="cd03469">
    <property type="entry name" value="Rieske_RO_Alpha_N"/>
    <property type="match status" value="1"/>
</dbReference>
<dbReference type="PANTHER" id="PTHR43756:SF5">
    <property type="entry name" value="CHOLINE MONOOXYGENASE, CHLOROPLASTIC"/>
    <property type="match status" value="1"/>
</dbReference>
<reference evidence="8" key="1">
    <citation type="submission" date="2021-04" db="EMBL/GenBank/DDBJ databases">
        <title>The complete genome sequence of Caulobacter sp. S6.</title>
        <authorList>
            <person name="Tang Y."/>
            <person name="Ouyang W."/>
            <person name="Liu Q."/>
            <person name="Huang B."/>
            <person name="Guo Z."/>
            <person name="Lei P."/>
        </authorList>
    </citation>
    <scope>NUCLEOTIDE SEQUENCE</scope>
    <source>
        <strain evidence="8">S6</strain>
    </source>
</reference>
<dbReference type="Proteomes" id="UP000676409">
    <property type="component" value="Chromosome"/>
</dbReference>
<name>A0A975FXF4_9CAUL</name>
<gene>
    <name evidence="8" type="ORF">KCG34_17905</name>
</gene>
<proteinExistence type="predicted"/>
<dbReference type="GO" id="GO:0005506">
    <property type="term" value="F:iron ion binding"/>
    <property type="evidence" value="ECO:0007669"/>
    <property type="project" value="InterPro"/>
</dbReference>
<dbReference type="EMBL" id="CP073078">
    <property type="protein sequence ID" value="QUD86931.1"/>
    <property type="molecule type" value="Genomic_DNA"/>
</dbReference>
<dbReference type="Gene3D" id="3.90.380.10">
    <property type="entry name" value="Naphthalene 1,2-dioxygenase Alpha Subunit, Chain A, domain 1"/>
    <property type="match status" value="2"/>
</dbReference>
<protein>
    <submittedName>
        <fullName evidence="8">Rieske 2Fe-2S domain-containing protein</fullName>
    </submittedName>
</protein>
<dbReference type="GO" id="GO:0051537">
    <property type="term" value="F:2 iron, 2 sulfur cluster binding"/>
    <property type="evidence" value="ECO:0007669"/>
    <property type="project" value="UniProtKB-KW"/>
</dbReference>
<dbReference type="RefSeq" id="WP_211936983.1">
    <property type="nucleotide sequence ID" value="NZ_CP073078.1"/>
</dbReference>
<organism evidence="8 9">
    <name type="scientific">Phenylobacterium montanum</name>
    <dbReference type="NCBI Taxonomy" id="2823693"/>
    <lineage>
        <taxon>Bacteria</taxon>
        <taxon>Pseudomonadati</taxon>
        <taxon>Pseudomonadota</taxon>
        <taxon>Alphaproteobacteria</taxon>
        <taxon>Caulobacterales</taxon>
        <taxon>Caulobacteraceae</taxon>
        <taxon>Phenylobacterium</taxon>
    </lineage>
</organism>
<keyword evidence="9" id="KW-1185">Reference proteome</keyword>
<dbReference type="GO" id="GO:0016491">
    <property type="term" value="F:oxidoreductase activity"/>
    <property type="evidence" value="ECO:0007669"/>
    <property type="project" value="UniProtKB-KW"/>
</dbReference>
<keyword evidence="4" id="KW-0560">Oxidoreductase</keyword>
<dbReference type="Gene3D" id="2.102.10.10">
    <property type="entry name" value="Rieske [2Fe-2S] iron-sulphur domain"/>
    <property type="match status" value="1"/>
</dbReference>
<dbReference type="SUPFAM" id="SSF55961">
    <property type="entry name" value="Bet v1-like"/>
    <property type="match status" value="1"/>
</dbReference>
<keyword evidence="6" id="KW-0411">Iron-sulfur</keyword>
<dbReference type="InterPro" id="IPR036922">
    <property type="entry name" value="Rieske_2Fe-2S_sf"/>
</dbReference>
<dbReference type="InterPro" id="IPR015879">
    <property type="entry name" value="Ring_hydroxy_dOase_asu_C_dom"/>
</dbReference>
<accession>A0A975FXF4</accession>
<dbReference type="InterPro" id="IPR001663">
    <property type="entry name" value="Rng_hydr_dOase-A"/>
</dbReference>
<dbReference type="PANTHER" id="PTHR43756">
    <property type="entry name" value="CHOLINE MONOOXYGENASE, CHLOROPLASTIC"/>
    <property type="match status" value="1"/>
</dbReference>
<dbReference type="InterPro" id="IPR017941">
    <property type="entry name" value="Rieske_2Fe-2S"/>
</dbReference>
<keyword evidence="3" id="KW-0479">Metal-binding</keyword>
<evidence type="ECO:0000256" key="6">
    <source>
        <dbReference type="ARBA" id="ARBA00023014"/>
    </source>
</evidence>
<dbReference type="PRINTS" id="PR00090">
    <property type="entry name" value="RNGDIOXGNASE"/>
</dbReference>